<keyword evidence="2" id="KW-0732">Signal</keyword>
<dbReference type="AlphaFoldDB" id="Q8H324"/>
<evidence type="ECO:0000313" key="3">
    <source>
        <dbReference type="EMBL" id="BAC24966.1"/>
    </source>
</evidence>
<evidence type="ECO:0000256" key="2">
    <source>
        <dbReference type="SAM" id="SignalP"/>
    </source>
</evidence>
<name>Q8H324_ORYSJ</name>
<feature type="compositionally biased region" description="Basic residues" evidence="1">
    <location>
        <begin position="208"/>
        <end position="218"/>
    </location>
</feature>
<dbReference type="Proteomes" id="UP000000763">
    <property type="component" value="Chromosome 8"/>
</dbReference>
<reference evidence="4" key="2">
    <citation type="journal article" date="2008" name="Nucleic Acids Res.">
        <title>The rice annotation project database (RAP-DB): 2008 update.</title>
        <authorList>
            <consortium name="The rice annotation project (RAP)"/>
        </authorList>
    </citation>
    <scope>GENOME REANNOTATION</scope>
    <source>
        <strain evidence="4">cv. Nipponbare</strain>
    </source>
</reference>
<feature type="chain" id="PRO_5004308099" evidence="2">
    <location>
        <begin position="17"/>
        <end position="528"/>
    </location>
</feature>
<protein>
    <submittedName>
        <fullName evidence="3">Uncharacterized protein</fullName>
    </submittedName>
</protein>
<reference evidence="4" key="1">
    <citation type="journal article" date="2005" name="Nature">
        <title>The map-based sequence of the rice genome.</title>
        <authorList>
            <consortium name="International rice genome sequencing project (IRGSP)"/>
            <person name="Matsumoto T."/>
            <person name="Wu J."/>
            <person name="Kanamori H."/>
            <person name="Katayose Y."/>
            <person name="Fujisawa M."/>
            <person name="Namiki N."/>
            <person name="Mizuno H."/>
            <person name="Yamamoto K."/>
            <person name="Antonio B.A."/>
            <person name="Baba T."/>
            <person name="Sakata K."/>
            <person name="Nagamura Y."/>
            <person name="Aoki H."/>
            <person name="Arikawa K."/>
            <person name="Arita K."/>
            <person name="Bito T."/>
            <person name="Chiden Y."/>
            <person name="Fujitsuka N."/>
            <person name="Fukunaka R."/>
            <person name="Hamada M."/>
            <person name="Harada C."/>
            <person name="Hayashi A."/>
            <person name="Hijishita S."/>
            <person name="Honda M."/>
            <person name="Hosokawa S."/>
            <person name="Ichikawa Y."/>
            <person name="Idonuma A."/>
            <person name="Iijima M."/>
            <person name="Ikeda M."/>
            <person name="Ikeno M."/>
            <person name="Ito K."/>
            <person name="Ito S."/>
            <person name="Ito T."/>
            <person name="Ito Y."/>
            <person name="Ito Y."/>
            <person name="Iwabuchi A."/>
            <person name="Kamiya K."/>
            <person name="Karasawa W."/>
            <person name="Kurita K."/>
            <person name="Katagiri S."/>
            <person name="Kikuta A."/>
            <person name="Kobayashi H."/>
            <person name="Kobayashi N."/>
            <person name="Machita K."/>
            <person name="Maehara T."/>
            <person name="Masukawa M."/>
            <person name="Mizubayashi T."/>
            <person name="Mukai Y."/>
            <person name="Nagasaki H."/>
            <person name="Nagata Y."/>
            <person name="Naito S."/>
            <person name="Nakashima M."/>
            <person name="Nakama Y."/>
            <person name="Nakamichi Y."/>
            <person name="Nakamura M."/>
            <person name="Meguro A."/>
            <person name="Negishi M."/>
            <person name="Ohta I."/>
            <person name="Ohta T."/>
            <person name="Okamoto M."/>
            <person name="Ono N."/>
            <person name="Saji S."/>
            <person name="Sakaguchi M."/>
            <person name="Sakai K."/>
            <person name="Shibata M."/>
            <person name="Shimokawa T."/>
            <person name="Song J."/>
            <person name="Takazaki Y."/>
            <person name="Terasawa K."/>
            <person name="Tsugane M."/>
            <person name="Tsuji K."/>
            <person name="Ueda S."/>
            <person name="Waki K."/>
            <person name="Yamagata H."/>
            <person name="Yamamoto M."/>
            <person name="Yamamoto S."/>
            <person name="Yamane H."/>
            <person name="Yoshiki S."/>
            <person name="Yoshihara R."/>
            <person name="Yukawa K."/>
            <person name="Zhong H."/>
            <person name="Yano M."/>
            <person name="Yuan Q."/>
            <person name="Ouyang S."/>
            <person name="Liu J."/>
            <person name="Jones K.M."/>
            <person name="Gansberger K."/>
            <person name="Moffat K."/>
            <person name="Hill J."/>
            <person name="Bera J."/>
            <person name="Fadrosh D."/>
            <person name="Jin S."/>
            <person name="Johri S."/>
            <person name="Kim M."/>
            <person name="Overton L."/>
            <person name="Reardon M."/>
            <person name="Tsitrin T."/>
            <person name="Vuong H."/>
            <person name="Weaver B."/>
            <person name="Ciecko A."/>
            <person name="Tallon L."/>
            <person name="Jackson J."/>
            <person name="Pai G."/>
            <person name="Aken S.V."/>
            <person name="Utterback T."/>
            <person name="Reidmuller S."/>
            <person name="Feldblyum T."/>
            <person name="Hsiao J."/>
            <person name="Zismann V."/>
            <person name="Iobst S."/>
            <person name="de Vazeille A.R."/>
            <person name="Buell C.R."/>
            <person name="Ying K."/>
            <person name="Li Y."/>
            <person name="Lu T."/>
            <person name="Huang Y."/>
            <person name="Zhao Q."/>
            <person name="Feng Q."/>
            <person name="Zhang L."/>
            <person name="Zhu J."/>
            <person name="Weng Q."/>
            <person name="Mu J."/>
            <person name="Lu Y."/>
            <person name="Fan D."/>
            <person name="Liu Y."/>
            <person name="Guan J."/>
            <person name="Zhang Y."/>
            <person name="Yu S."/>
            <person name="Liu X."/>
            <person name="Zhang Y."/>
            <person name="Hong G."/>
            <person name="Han B."/>
            <person name="Choisne N."/>
            <person name="Demange N."/>
            <person name="Orjeda G."/>
            <person name="Samain S."/>
            <person name="Cattolico L."/>
            <person name="Pelletier E."/>
            <person name="Couloux A."/>
            <person name="Segurens B."/>
            <person name="Wincker P."/>
            <person name="D'Hont A."/>
            <person name="Scarpelli C."/>
            <person name="Weissenbach J."/>
            <person name="Salanoubat M."/>
            <person name="Quetier F."/>
            <person name="Yu Y."/>
            <person name="Kim H.R."/>
            <person name="Rambo T."/>
            <person name="Currie J."/>
            <person name="Collura K."/>
            <person name="Luo M."/>
            <person name="Yang T."/>
            <person name="Ammiraju J.S.S."/>
            <person name="Engler F."/>
            <person name="Soderlund C."/>
            <person name="Wing R.A."/>
            <person name="Palmer L.E."/>
            <person name="de la Bastide M."/>
            <person name="Spiegel L."/>
            <person name="Nascimento L."/>
            <person name="Zutavern T."/>
            <person name="O'Shaughnessy A."/>
            <person name="Dike S."/>
            <person name="Dedhia N."/>
            <person name="Preston R."/>
            <person name="Balija V."/>
            <person name="McCombie W.R."/>
            <person name="Chow T."/>
            <person name="Chen H."/>
            <person name="Chung M."/>
            <person name="Chen C."/>
            <person name="Shaw J."/>
            <person name="Wu H."/>
            <person name="Hsiao K."/>
            <person name="Chao Y."/>
            <person name="Chu M."/>
            <person name="Cheng C."/>
            <person name="Hour A."/>
            <person name="Lee P."/>
            <person name="Lin S."/>
            <person name="Lin Y."/>
            <person name="Liou J."/>
            <person name="Liu S."/>
            <person name="Hsing Y."/>
            <person name="Raghuvanshi S."/>
            <person name="Mohanty A."/>
            <person name="Bharti A.K."/>
            <person name="Gaur A."/>
            <person name="Gupta V."/>
            <person name="Kumar D."/>
            <person name="Ravi V."/>
            <person name="Vij S."/>
            <person name="Kapur A."/>
            <person name="Khurana P."/>
            <person name="Khurana P."/>
            <person name="Khurana J.P."/>
            <person name="Tyagi A.K."/>
            <person name="Gaikwad K."/>
            <person name="Singh A."/>
            <person name="Dalal V."/>
            <person name="Srivastava S."/>
            <person name="Dixit A."/>
            <person name="Pal A.K."/>
            <person name="Ghazi I.A."/>
            <person name="Yadav M."/>
            <person name="Pandit A."/>
            <person name="Bhargava A."/>
            <person name="Sureshbabu K."/>
            <person name="Batra K."/>
            <person name="Sharma T.R."/>
            <person name="Mohapatra T."/>
            <person name="Singh N.K."/>
            <person name="Messing J."/>
            <person name="Nelson A.B."/>
            <person name="Fuks G."/>
            <person name="Kavchok S."/>
            <person name="Keizer G."/>
            <person name="Linton E."/>
            <person name="Llaca V."/>
            <person name="Song R."/>
            <person name="Tanyolac B."/>
            <person name="Young S."/>
            <person name="Ho-Il K."/>
            <person name="Hahn J.H."/>
            <person name="Sangsakoo G."/>
            <person name="Vanavichit A."/>
            <person name="de Mattos Luiz.A.T."/>
            <person name="Zimmer P.D."/>
            <person name="Malone G."/>
            <person name="Dellagostin O."/>
            <person name="de Oliveira A.C."/>
            <person name="Bevan M."/>
            <person name="Bancroft I."/>
            <person name="Minx P."/>
            <person name="Cordum H."/>
            <person name="Wilson R."/>
            <person name="Cheng Z."/>
            <person name="Jin W."/>
            <person name="Jiang J."/>
            <person name="Leong S.A."/>
            <person name="Iwama H."/>
            <person name="Gojobori T."/>
            <person name="Itoh T."/>
            <person name="Niimura Y."/>
            <person name="Fujii Y."/>
            <person name="Habara T."/>
            <person name="Sakai H."/>
            <person name="Sato Y."/>
            <person name="Wilson G."/>
            <person name="Kumar K."/>
            <person name="McCouch S."/>
            <person name="Juretic N."/>
            <person name="Hoen D."/>
            <person name="Wright S."/>
            <person name="Bruskiewich R."/>
            <person name="Bureau T."/>
            <person name="Miyao A."/>
            <person name="Hirochika H."/>
            <person name="Nishikawa T."/>
            <person name="Kadowaki K."/>
            <person name="Sugiura M."/>
            <person name="Burr B."/>
            <person name="Sasaki T."/>
        </authorList>
    </citation>
    <scope>NUCLEOTIDE SEQUENCE [LARGE SCALE GENOMIC DNA]</scope>
    <source>
        <strain evidence="4">cv. Nipponbare</strain>
    </source>
</reference>
<feature type="compositionally biased region" description="Basic and acidic residues" evidence="1">
    <location>
        <begin position="198"/>
        <end position="207"/>
    </location>
</feature>
<evidence type="ECO:0000256" key="1">
    <source>
        <dbReference type="SAM" id="MobiDB-lite"/>
    </source>
</evidence>
<sequence>MLLLLLLLSLPQPRDTRSTAAAEVLVVAAAGELAVGGGRAGLLVLLAAAGPPHRRRPVHVDPRQERHLDVVARHHRCPPPTFVRSMHETETLRLQHACTHDVDIVRPSILIGGGRGGEEADAAIPAAQLLQRRGGTTARRRLVGCTTGDTEAEPKPEAHRRHHAPRPYLAVGSVLTNPSTARTISPSTTTAMKNPKKGSGEPEPEKRVRVRSHARSMRRSLEEPEMDAEGQCLLVEVYPHPITEGDARVVEDERRSMYSAEREAEGGARPGQCGKAEVPNLGVNSHVSETTHIYCPRTLSARFMGIDFPLGFPRLPTLIHSPRRASPTSTLAAKKVADFARLERGREKWRRRSELGKKKGISHRGPPRADSFGVLGQWVLVKMLARWPDQWWTVEAGRRATAMRRCPERGGVPSNDAVAFPEIGCTKRGVLGGVRDGIERGLQNAYLTEMKLTVDGVEDFSRRRRRWHLRSQRTRDEMPRFFRETRQGQEGEKVGRLVGLYGVAGGGMEEQLALSRARRVLPRVAREL</sequence>
<feature type="region of interest" description="Disordered" evidence="1">
    <location>
        <begin position="178"/>
        <end position="226"/>
    </location>
</feature>
<accession>Q8H324</accession>
<proteinExistence type="predicted"/>
<organism evidence="3 4">
    <name type="scientific">Oryza sativa subsp. japonica</name>
    <name type="common">Rice</name>
    <dbReference type="NCBI Taxonomy" id="39947"/>
    <lineage>
        <taxon>Eukaryota</taxon>
        <taxon>Viridiplantae</taxon>
        <taxon>Streptophyta</taxon>
        <taxon>Embryophyta</taxon>
        <taxon>Tracheophyta</taxon>
        <taxon>Spermatophyta</taxon>
        <taxon>Magnoliopsida</taxon>
        <taxon>Liliopsida</taxon>
        <taxon>Poales</taxon>
        <taxon>Poaceae</taxon>
        <taxon>BOP clade</taxon>
        <taxon>Oryzoideae</taxon>
        <taxon>Oryzeae</taxon>
        <taxon>Oryzinae</taxon>
        <taxon>Oryza</taxon>
        <taxon>Oryza sativa</taxon>
    </lineage>
</organism>
<feature type="compositionally biased region" description="Polar residues" evidence="1">
    <location>
        <begin position="178"/>
        <end position="192"/>
    </location>
</feature>
<dbReference type="EMBL" id="AP005301">
    <property type="protein sequence ID" value="BAC24966.1"/>
    <property type="molecule type" value="Genomic_DNA"/>
</dbReference>
<gene>
    <name evidence="3" type="primary">OSJNBa0077M12.124</name>
</gene>
<evidence type="ECO:0000313" key="4">
    <source>
        <dbReference type="Proteomes" id="UP000000763"/>
    </source>
</evidence>
<feature type="signal peptide" evidence="2">
    <location>
        <begin position="1"/>
        <end position="16"/>
    </location>
</feature>